<name>B6IMH3_RHOCS</name>
<dbReference type="Proteomes" id="UP000001591">
    <property type="component" value="Chromosome"/>
</dbReference>
<protein>
    <submittedName>
        <fullName evidence="1">Phage tail fiber protein S, putative</fullName>
    </submittedName>
</protein>
<dbReference type="KEGG" id="rce:RC1_1136"/>
<evidence type="ECO:0000313" key="1">
    <source>
        <dbReference type="EMBL" id="ACI98552.1"/>
    </source>
</evidence>
<dbReference type="RefSeq" id="WP_012566341.1">
    <property type="nucleotide sequence ID" value="NC_011420.2"/>
</dbReference>
<dbReference type="EMBL" id="CP000613">
    <property type="protein sequence ID" value="ACI98552.1"/>
    <property type="molecule type" value="Genomic_DNA"/>
</dbReference>
<proteinExistence type="predicted"/>
<sequence length="187" mass="19892">MPLTVDIKWREQYASSALNRKLAGVLDPGIYWGFAVAPGGGLNVRVFEGADPDYPVSVAVVERDGYSMTVRLDTDETVPILAPGTWHIVLEGSYIVGQDTSAALKAVPSPAPHHVVLAKVVVPEGAAAITTGMISAVGRSEAHPALHVARMVTMVTSLTESLIDARARLTNLERWAQAAGFDPATMY</sequence>
<dbReference type="HOGENOM" id="CLU_1446586_0_0_5"/>
<evidence type="ECO:0000313" key="2">
    <source>
        <dbReference type="Proteomes" id="UP000001591"/>
    </source>
</evidence>
<keyword evidence="2" id="KW-1185">Reference proteome</keyword>
<reference evidence="1 2" key="1">
    <citation type="journal article" date="2010" name="BMC Genomics">
        <title>Metabolic flexibility revealed in the genome of the cyst-forming alpha-1 proteobacterium Rhodospirillum centenum.</title>
        <authorList>
            <person name="Lu Y.K."/>
            <person name="Marden J."/>
            <person name="Han M."/>
            <person name="Swingley W.D."/>
            <person name="Mastrian S.D."/>
            <person name="Chowdhury S.R."/>
            <person name="Hao J."/>
            <person name="Helmy T."/>
            <person name="Kim S."/>
            <person name="Kurdoglu A.A."/>
            <person name="Matthies H.J."/>
            <person name="Rollo D."/>
            <person name="Stothard P."/>
            <person name="Blankenship R.E."/>
            <person name="Bauer C.E."/>
            <person name="Touchman J.W."/>
        </authorList>
    </citation>
    <scope>NUCLEOTIDE SEQUENCE [LARGE SCALE GENOMIC DNA]</scope>
    <source>
        <strain evidence="2">ATCC 51521 / SW</strain>
    </source>
</reference>
<gene>
    <name evidence="1" type="ordered locus">RC1_1136</name>
</gene>
<accession>B6IMH3</accession>
<organism evidence="1 2">
    <name type="scientific">Rhodospirillum centenum (strain ATCC 51521 / SW)</name>
    <dbReference type="NCBI Taxonomy" id="414684"/>
    <lineage>
        <taxon>Bacteria</taxon>
        <taxon>Pseudomonadati</taxon>
        <taxon>Pseudomonadota</taxon>
        <taxon>Alphaproteobacteria</taxon>
        <taxon>Rhodospirillales</taxon>
        <taxon>Rhodospirillaceae</taxon>
        <taxon>Rhodospirillum</taxon>
    </lineage>
</organism>
<dbReference type="AlphaFoldDB" id="B6IMH3"/>
<dbReference type="STRING" id="414684.RC1_1136"/>